<evidence type="ECO:0000313" key="2">
    <source>
        <dbReference type="Proteomes" id="UP000325105"/>
    </source>
</evidence>
<keyword evidence="2" id="KW-1185">Reference proteome</keyword>
<reference evidence="1 2" key="1">
    <citation type="submission" date="2019-07" db="EMBL/GenBank/DDBJ databases">
        <title>Genomic Encyclopedia of Archaeal and Bacterial Type Strains, Phase II (KMG-II): from individual species to whole genera.</title>
        <authorList>
            <person name="Goeker M."/>
        </authorList>
    </citation>
    <scope>NUCLEOTIDE SEQUENCE [LARGE SCALE GENOMIC DNA]</scope>
    <source>
        <strain evidence="1 2">DSM 18850</strain>
    </source>
</reference>
<protein>
    <recommendedName>
        <fullName evidence="3">Outer membrane protein with beta-barrel domain</fullName>
    </recommendedName>
</protein>
<proteinExistence type="predicted"/>
<dbReference type="EMBL" id="VNHX01000001">
    <property type="protein sequence ID" value="TYP98443.1"/>
    <property type="molecule type" value="Genomic_DNA"/>
</dbReference>
<dbReference type="OrthoDB" id="980939at2"/>
<dbReference type="RefSeq" id="WP_148907019.1">
    <property type="nucleotide sequence ID" value="NZ_VNHX01000001.1"/>
</dbReference>
<dbReference type="AlphaFoldDB" id="A0A5S5DR82"/>
<name>A0A5S5DR82_9SPHI</name>
<comment type="caution">
    <text evidence="1">The sequence shown here is derived from an EMBL/GenBank/DDBJ whole genome shotgun (WGS) entry which is preliminary data.</text>
</comment>
<evidence type="ECO:0008006" key="3">
    <source>
        <dbReference type="Google" id="ProtNLM"/>
    </source>
</evidence>
<evidence type="ECO:0000313" key="1">
    <source>
        <dbReference type="EMBL" id="TYP98443.1"/>
    </source>
</evidence>
<gene>
    <name evidence="1" type="ORF">BC792_10197</name>
</gene>
<organism evidence="1 2">
    <name type="scientific">Sphingobacterium allocomposti</name>
    <dbReference type="NCBI Taxonomy" id="415956"/>
    <lineage>
        <taxon>Bacteria</taxon>
        <taxon>Pseudomonadati</taxon>
        <taxon>Bacteroidota</taxon>
        <taxon>Sphingobacteriia</taxon>
        <taxon>Sphingobacteriales</taxon>
        <taxon>Sphingobacteriaceae</taxon>
        <taxon>Sphingobacterium</taxon>
    </lineage>
</organism>
<accession>A0A5S5DR82</accession>
<sequence>MKKFRIVTTSFLLSICHLTLYGQTITDTNVHFGMAGNTLHRFQSVDGGGSGEDRLSYLAGVQVGFGLTEKLTLVSGIDYARHNLTVVSAPMPEQRSTDGHITTLSFPLGIKWNIGRWFFIQGGPSLDVQPTKWEAVDNQNGIGLYAAIGGRYALGKWSLSLTPSVKQYALISFGDGSYPQRLLTAGALLAVGYEF</sequence>
<dbReference type="Proteomes" id="UP000325105">
    <property type="component" value="Unassembled WGS sequence"/>
</dbReference>